<organism evidence="2 3">
    <name type="scientific">Sphingobacterium haloxyli</name>
    <dbReference type="NCBI Taxonomy" id="2100533"/>
    <lineage>
        <taxon>Bacteria</taxon>
        <taxon>Pseudomonadati</taxon>
        <taxon>Bacteroidota</taxon>
        <taxon>Sphingobacteriia</taxon>
        <taxon>Sphingobacteriales</taxon>
        <taxon>Sphingobacteriaceae</taxon>
        <taxon>Sphingobacterium</taxon>
    </lineage>
</organism>
<dbReference type="InterPro" id="IPR023996">
    <property type="entry name" value="TonB-dep_OMP_SusC/RagA"/>
</dbReference>
<name>A0A2S9J9C3_9SPHI</name>
<accession>A0A2S9J9C3</accession>
<dbReference type="EMBL" id="PVBQ01000001">
    <property type="protein sequence ID" value="PRD49337.1"/>
    <property type="molecule type" value="Genomic_DNA"/>
</dbReference>
<dbReference type="InterPro" id="IPR037066">
    <property type="entry name" value="Plug_dom_sf"/>
</dbReference>
<sequence>MLCLFVGQHSVLARSFRQSVNGLPVKVVDEYGKPLLGAEVYSLTDELLGETSESGEVDVEVGAGTEIIVRHPAYYPKKIAIASGIQIAMVANYLKQEETRDVLYDQKTDQNLLGAVSSVYNNQLKTTPTPLYLNALTGRLPGFYTQESSGFRSARSTAITYGDLAGSLPTEGTKYSSTLSDNSEVFFQLRGQQPVTIIDGVQREIYSIDPESIESITVAKDALSSILLGQRSSRGVLQITTKKGVAGPPRISFTAQTGMQEALKVPEPLNAYQYAYLYNEALANTGRLPAYSQEEFELFRNGNSPLLYPDVNWYDAVLRNNSPITKYNLGVNGGIRNARYALSLSYLNQEGMFRESDEFDYATNVSQRRYLINSSIDVDVTKDFTIGLQLFGRIQDGRQPGAGTSNIMDALFATPNNAYPIFNDNGSYGGSPQFRTNLYQQVMGSGYLIDNTRDVFANLDFHYKFDQWLPGLYAKGKVNVSATSSSLVNRYRQQPVFDAQYNDAGELTYIRYGNIADQPNSFSTTSTANFVYFQGAIGYNTQIADNHEVGGKLFVDQQTANYQFDLPAIHTNFAATGNYAYRQKYYAELAVNYSGFNRFQPGRKYGTFYALGIGWDLAQESFLSTQTDWLNQLKLRATYGKTGNTNEGALGYYSWRAAYGQGGNNGYEFGSEYSYINSLEERGLANVNATWEKGNKFNIGLDAALWNSMFRLTAEYYRDRYYDLLQQRGSTIEIIGIGYPNENIGENLFEGQEIDLTYQNNVGKFNYFISVNASRMRTEVLYMNEMQRDYAWNYRTGRPVGQTFGYLANGLIQTQEEADAAPLLGGNAVHPGDVKLVDLNGDGIINIHDQTAIGNTKPMIYYGATLGFSFSGFDFSVLLQGVANRTYQQMDYAFGNNGDSQGYSYMMGRWTPETAETATYPRLTVGFDPTNTPYLNTSSYWTRSGEYLRVRNLDLGYTIPTHLSRKISLSAFRIFANAQNLFTFTSYDRLDPEISGNAAYPAQRTIVFGVNIKL</sequence>
<evidence type="ECO:0000313" key="3">
    <source>
        <dbReference type="Proteomes" id="UP000239711"/>
    </source>
</evidence>
<proteinExistence type="predicted"/>
<dbReference type="NCBIfam" id="TIGR04056">
    <property type="entry name" value="OMP_RagA_SusC"/>
    <property type="match status" value="1"/>
</dbReference>
<keyword evidence="3" id="KW-1185">Reference proteome</keyword>
<gene>
    <name evidence="2" type="ORF">C5745_01560</name>
</gene>
<dbReference type="OrthoDB" id="9768177at2"/>
<reference evidence="2 3" key="1">
    <citation type="submission" date="2018-02" db="EMBL/GenBank/DDBJ databases">
        <title>The draft genome of Sphingobacterium sp. 5JN-11.</title>
        <authorList>
            <person name="Liu L."/>
            <person name="Li L."/>
            <person name="Liang L."/>
            <person name="Zhang X."/>
            <person name="Wang T."/>
        </authorList>
    </citation>
    <scope>NUCLEOTIDE SEQUENCE [LARGE SCALE GENOMIC DNA]</scope>
    <source>
        <strain evidence="2 3">5JN-11</strain>
    </source>
</reference>
<evidence type="ECO:0000259" key="1">
    <source>
        <dbReference type="Pfam" id="PF07715"/>
    </source>
</evidence>
<dbReference type="Pfam" id="PF07715">
    <property type="entry name" value="Plug"/>
    <property type="match status" value="1"/>
</dbReference>
<dbReference type="Proteomes" id="UP000239711">
    <property type="component" value="Unassembled WGS sequence"/>
</dbReference>
<comment type="caution">
    <text evidence="2">The sequence shown here is derived from an EMBL/GenBank/DDBJ whole genome shotgun (WGS) entry which is preliminary data.</text>
</comment>
<evidence type="ECO:0000313" key="2">
    <source>
        <dbReference type="EMBL" id="PRD49337.1"/>
    </source>
</evidence>
<dbReference type="SUPFAM" id="SSF56935">
    <property type="entry name" value="Porins"/>
    <property type="match status" value="1"/>
</dbReference>
<dbReference type="Gene3D" id="2.170.130.10">
    <property type="entry name" value="TonB-dependent receptor, plug domain"/>
    <property type="match status" value="1"/>
</dbReference>
<dbReference type="InterPro" id="IPR012910">
    <property type="entry name" value="Plug_dom"/>
</dbReference>
<feature type="domain" description="TonB-dependent receptor plug" evidence="1">
    <location>
        <begin position="112"/>
        <end position="236"/>
    </location>
</feature>
<protein>
    <submittedName>
        <fullName evidence="2">SusC/RagA family TonB-linked outer membrane protein</fullName>
    </submittedName>
</protein>
<dbReference type="AlphaFoldDB" id="A0A2S9J9C3"/>